<name>A0A8H9ISD2_9PSEU</name>
<dbReference type="NCBIfam" id="TIGR00996">
    <property type="entry name" value="Mtu_fam_mce"/>
    <property type="match status" value="1"/>
</dbReference>
<protein>
    <submittedName>
        <fullName evidence="3">ABC transporter substrate-binding protein</fullName>
    </submittedName>
</protein>
<dbReference type="Pfam" id="PF02470">
    <property type="entry name" value="MlaD"/>
    <property type="match status" value="1"/>
</dbReference>
<evidence type="ECO:0000313" key="3">
    <source>
        <dbReference type="EMBL" id="GHF52804.1"/>
    </source>
</evidence>
<evidence type="ECO:0000313" key="4">
    <source>
        <dbReference type="Proteomes" id="UP000658656"/>
    </source>
</evidence>
<dbReference type="InterPro" id="IPR003399">
    <property type="entry name" value="Mce/MlaD"/>
</dbReference>
<dbReference type="AlphaFoldDB" id="A0A8H9ISD2"/>
<dbReference type="OrthoDB" id="4741753at2"/>
<proteinExistence type="predicted"/>
<keyword evidence="4" id="KW-1185">Reference proteome</keyword>
<dbReference type="EMBL" id="BNAV01000003">
    <property type="protein sequence ID" value="GHF52804.1"/>
    <property type="molecule type" value="Genomic_DNA"/>
</dbReference>
<dbReference type="PANTHER" id="PTHR33371">
    <property type="entry name" value="INTERMEMBRANE PHOSPHOLIPID TRANSPORT SYSTEM BINDING PROTEIN MLAD-RELATED"/>
    <property type="match status" value="1"/>
</dbReference>
<dbReference type="InterPro" id="IPR005693">
    <property type="entry name" value="Mce"/>
</dbReference>
<dbReference type="GO" id="GO:0005576">
    <property type="term" value="C:extracellular region"/>
    <property type="evidence" value="ECO:0007669"/>
    <property type="project" value="TreeGrafter"/>
</dbReference>
<dbReference type="Proteomes" id="UP000658656">
    <property type="component" value="Unassembled WGS sequence"/>
</dbReference>
<reference evidence="3" key="2">
    <citation type="submission" date="2020-09" db="EMBL/GenBank/DDBJ databases">
        <authorList>
            <person name="Sun Q."/>
            <person name="Zhou Y."/>
        </authorList>
    </citation>
    <scope>NUCLEOTIDE SEQUENCE</scope>
    <source>
        <strain evidence="3">CGMCC 4.7679</strain>
    </source>
</reference>
<dbReference type="PANTHER" id="PTHR33371:SF16">
    <property type="entry name" value="MCE-FAMILY PROTEIN MCE3F"/>
    <property type="match status" value="1"/>
</dbReference>
<accession>A0A8H9ISD2</accession>
<dbReference type="InterPro" id="IPR052336">
    <property type="entry name" value="MlaD_Phospholipid_Transporter"/>
</dbReference>
<organism evidence="3 4">
    <name type="scientific">Amycolatopsis bartoniae</name>
    <dbReference type="NCBI Taxonomy" id="941986"/>
    <lineage>
        <taxon>Bacteria</taxon>
        <taxon>Bacillati</taxon>
        <taxon>Actinomycetota</taxon>
        <taxon>Actinomycetes</taxon>
        <taxon>Pseudonocardiales</taxon>
        <taxon>Pseudonocardiaceae</taxon>
        <taxon>Amycolatopsis</taxon>
    </lineage>
</organism>
<feature type="domain" description="Mce/MlaD" evidence="1">
    <location>
        <begin position="39"/>
        <end position="114"/>
    </location>
</feature>
<comment type="caution">
    <text evidence="3">The sequence shown here is derived from an EMBL/GenBank/DDBJ whole genome shotgun (WGS) entry which is preliminary data.</text>
</comment>
<evidence type="ECO:0000259" key="2">
    <source>
        <dbReference type="Pfam" id="PF11887"/>
    </source>
</evidence>
<dbReference type="InterPro" id="IPR024516">
    <property type="entry name" value="Mce_C"/>
</dbReference>
<feature type="domain" description="Mammalian cell entry C-terminal" evidence="2">
    <location>
        <begin position="122"/>
        <end position="309"/>
    </location>
</feature>
<dbReference type="Pfam" id="PF11887">
    <property type="entry name" value="Mce4_CUP1"/>
    <property type="match status" value="1"/>
</dbReference>
<reference evidence="3" key="1">
    <citation type="journal article" date="2014" name="Int. J. Syst. Evol. Microbiol.">
        <title>Complete genome sequence of Corynebacterium casei LMG S-19264T (=DSM 44701T), isolated from a smear-ripened cheese.</title>
        <authorList>
            <consortium name="US DOE Joint Genome Institute (JGI-PGF)"/>
            <person name="Walter F."/>
            <person name="Albersmeier A."/>
            <person name="Kalinowski J."/>
            <person name="Ruckert C."/>
        </authorList>
    </citation>
    <scope>NUCLEOTIDE SEQUENCE</scope>
    <source>
        <strain evidence="3">CGMCC 4.7679</strain>
    </source>
</reference>
<dbReference type="RefSeq" id="WP_145936525.1">
    <property type="nucleotide sequence ID" value="NZ_BNAV01000003.1"/>
</dbReference>
<evidence type="ECO:0000259" key="1">
    <source>
        <dbReference type="Pfam" id="PF02470"/>
    </source>
</evidence>
<sequence length="350" mass="36520">MLTRRVRLQVVVFVLLALAGVTYVGARYAGVERLLGTGGYLVHAEFPDTGGVFSGAEVTYNGVPVGRVGDLRLTDAGVEVDLRLDDGSPPVPADVEAVVTDRSAVGEQYVDLRPRSAGAPYLHDGSVIARPSTALPPSSNDLVVNLDRLVNSVPRDDLRTVVDELYLATQDTGPGLQALLDATSGFTQAAADHLPQTLDLITDGNTVLATQLASSDAIKRFGENAKLIASTLDSSAGDVRTILSSAAPAAQQISALLHETGPNLTSLLANLLTTSQVLLDHRNGVEQLLVVAPEAVDLGGRVITGDTAGFGLVTTFFDPLPCTAGYEGTPYRDGLDTAPVPLNTGAGCRR</sequence>
<gene>
    <name evidence="3" type="ORF">GCM10017566_27730</name>
</gene>